<evidence type="ECO:0000256" key="1">
    <source>
        <dbReference type="ARBA" id="ARBA00011900"/>
    </source>
</evidence>
<sequence>MNKESLKEYLSSRYQGWSSFLNNVIFPIFGEDDFEDGFETELLESQPERRQLAEATGIRSIKQVGMMYVGVEPLQIFDVTVSDRVMMEHNRVNIQRLIRAVMDQFSCAFMLFHYEDDTRWDWRFTYCRKSGNKEESTDSKRYTFLLGPGQSCRTATDNFIALYDKRNSLEIKDIENAFNVEALSKEFFGKYKAQYEAFVNYMVDPTNGMRQHFIDTGFDHTGMAADKIRDREEKPIRDYVKKLLGRIVFLHFLQKKGWLGVPASKEWGEGDRDFMLNIFKNANERQKENFLDDILEDLFTEGLDRNRSDQGDLYDTKVEGFRNCRIPYLNGGLFERDILDKKPSHFPASYFNGLLTMLSQYNFTIDENDPNDAEVGVDPEMLGRIFENLLEDNKDKGAFYTPKEIVQYMCRESLIAYLQTDMREEDKECIRQFVTTHDASQLGELKEYIDQKLYDVKICDPAIGSGAFPIGLLRELFFCRSAIEPNIVENAANIKRHIIQNNIYGVDIERGAVDIARLRFWLSLIVDEKSPEALPNLDFKIMQGNSLLEQYKGVDLSTMTEKKIGAGESLTFFDSMLEVYRKNLRDKFTEYYACPEHDKKMQLRKDIADIVKQELVEQGIHIDFEDMDLSANSQFFLWHTWFHDVFSRPSKEGFDIVIGNPPYGAKIRQPNKEVL</sequence>
<feature type="domain" description="Type II methyltransferase M.TaqI-like" evidence="6">
    <location>
        <begin position="501"/>
        <end position="667"/>
    </location>
</feature>
<name>A0A449I6L3_9BACE</name>
<protein>
    <recommendedName>
        <fullName evidence="1">site-specific DNA-methyltransferase (adenine-specific)</fullName>
        <ecNumber evidence="1">2.1.1.72</ecNumber>
    </recommendedName>
</protein>
<dbReference type="EMBL" id="CAACYH010000004">
    <property type="protein sequence ID" value="VFB15062.1"/>
    <property type="molecule type" value="Genomic_DNA"/>
</dbReference>
<dbReference type="InterPro" id="IPR011639">
    <property type="entry name" value="MethylTrfase_TaqI-like_dom"/>
</dbReference>
<evidence type="ECO:0000259" key="6">
    <source>
        <dbReference type="Pfam" id="PF07669"/>
    </source>
</evidence>
<dbReference type="Gene3D" id="3.40.50.150">
    <property type="entry name" value="Vaccinia Virus protein VP39"/>
    <property type="match status" value="1"/>
</dbReference>
<dbReference type="PRINTS" id="PR00507">
    <property type="entry name" value="N12N6MTFRASE"/>
</dbReference>
<dbReference type="EC" id="2.1.1.72" evidence="1"/>
<dbReference type="Proteomes" id="UP000396835">
    <property type="component" value="Unassembled WGS sequence"/>
</dbReference>
<dbReference type="InterPro" id="IPR029063">
    <property type="entry name" value="SAM-dependent_MTases_sf"/>
</dbReference>
<dbReference type="PROSITE" id="PS00092">
    <property type="entry name" value="N6_MTASE"/>
    <property type="match status" value="1"/>
</dbReference>
<reference evidence="7 8" key="1">
    <citation type="submission" date="2019-02" db="EMBL/GenBank/DDBJ databases">
        <authorList>
            <consortium name="Pathogen Informatics"/>
        </authorList>
    </citation>
    <scope>NUCLEOTIDE SEQUENCE [LARGE SCALE GENOMIC DNA]</scope>
    <source>
        <strain evidence="7 8">3012STDY7078512</strain>
    </source>
</reference>
<evidence type="ECO:0000256" key="3">
    <source>
        <dbReference type="ARBA" id="ARBA00022679"/>
    </source>
</evidence>
<comment type="catalytic activity">
    <reaction evidence="5">
        <text>a 2'-deoxyadenosine in DNA + S-adenosyl-L-methionine = an N(6)-methyl-2'-deoxyadenosine in DNA + S-adenosyl-L-homocysteine + H(+)</text>
        <dbReference type="Rhea" id="RHEA:15197"/>
        <dbReference type="Rhea" id="RHEA-COMP:12418"/>
        <dbReference type="Rhea" id="RHEA-COMP:12419"/>
        <dbReference type="ChEBI" id="CHEBI:15378"/>
        <dbReference type="ChEBI" id="CHEBI:57856"/>
        <dbReference type="ChEBI" id="CHEBI:59789"/>
        <dbReference type="ChEBI" id="CHEBI:90615"/>
        <dbReference type="ChEBI" id="CHEBI:90616"/>
        <dbReference type="EC" id="2.1.1.72"/>
    </reaction>
</comment>
<evidence type="ECO:0000313" key="7">
    <source>
        <dbReference type="EMBL" id="VFB15062.1"/>
    </source>
</evidence>
<organism evidence="7 8">
    <name type="scientific">Prevotella heparinolytica</name>
    <dbReference type="NCBI Taxonomy" id="28113"/>
    <lineage>
        <taxon>Bacteria</taxon>
        <taxon>Pseudomonadati</taxon>
        <taxon>Bacteroidota</taxon>
        <taxon>Bacteroidia</taxon>
        <taxon>Bacteroidales</taxon>
        <taxon>Bacteroidaceae</taxon>
        <taxon>Bacteroides</taxon>
    </lineage>
</organism>
<dbReference type="PANTHER" id="PTHR33841:SF1">
    <property type="entry name" value="DNA METHYLTRANSFERASE A"/>
    <property type="match status" value="1"/>
</dbReference>
<gene>
    <name evidence="7" type="ORF">NCTC7812_02646</name>
</gene>
<dbReference type="AlphaFoldDB" id="A0A449I6L3"/>
<dbReference type="GO" id="GO:0009007">
    <property type="term" value="F:site-specific DNA-methyltransferase (adenine-specific) activity"/>
    <property type="evidence" value="ECO:0007669"/>
    <property type="project" value="UniProtKB-EC"/>
</dbReference>
<dbReference type="GO" id="GO:0003676">
    <property type="term" value="F:nucleic acid binding"/>
    <property type="evidence" value="ECO:0007669"/>
    <property type="project" value="InterPro"/>
</dbReference>
<dbReference type="RefSeq" id="WP_234878120.1">
    <property type="nucleotide sequence ID" value="NZ_CAACYH010000004.1"/>
</dbReference>
<keyword evidence="4" id="KW-0949">S-adenosyl-L-methionine</keyword>
<dbReference type="InterPro" id="IPR050953">
    <property type="entry name" value="N4_N6_ade-DNA_methylase"/>
</dbReference>
<evidence type="ECO:0000256" key="5">
    <source>
        <dbReference type="ARBA" id="ARBA00047942"/>
    </source>
</evidence>
<proteinExistence type="predicted"/>
<evidence type="ECO:0000256" key="2">
    <source>
        <dbReference type="ARBA" id="ARBA00022603"/>
    </source>
</evidence>
<evidence type="ECO:0000256" key="4">
    <source>
        <dbReference type="ARBA" id="ARBA00022691"/>
    </source>
</evidence>
<evidence type="ECO:0000313" key="8">
    <source>
        <dbReference type="Proteomes" id="UP000396835"/>
    </source>
</evidence>
<keyword evidence="2 7" id="KW-0489">Methyltransferase</keyword>
<dbReference type="GO" id="GO:0032259">
    <property type="term" value="P:methylation"/>
    <property type="evidence" value="ECO:0007669"/>
    <property type="project" value="UniProtKB-KW"/>
</dbReference>
<keyword evidence="3" id="KW-0808">Transferase</keyword>
<accession>A0A449I6L3</accession>
<dbReference type="PANTHER" id="PTHR33841">
    <property type="entry name" value="DNA METHYLTRANSFERASE YEEA-RELATED"/>
    <property type="match status" value="1"/>
</dbReference>
<dbReference type="SUPFAM" id="SSF53335">
    <property type="entry name" value="S-adenosyl-L-methionine-dependent methyltransferases"/>
    <property type="match status" value="1"/>
</dbReference>
<dbReference type="Pfam" id="PF07669">
    <property type="entry name" value="Eco57I"/>
    <property type="match status" value="1"/>
</dbReference>
<dbReference type="InterPro" id="IPR002052">
    <property type="entry name" value="DNA_methylase_N6_adenine_CS"/>
</dbReference>
<dbReference type="GO" id="GO:0006304">
    <property type="term" value="P:DNA modification"/>
    <property type="evidence" value="ECO:0007669"/>
    <property type="project" value="InterPro"/>
</dbReference>